<dbReference type="PANTHER" id="PTHR31148:SF1">
    <property type="entry name" value="U1 SMALL NUCLEAR RIBONUCLEOPROTEIN C"/>
    <property type="match status" value="1"/>
</dbReference>
<sequence>MNARKAHNTGRNHVSNVRDYFASLGHDTAQSIIDQIVQQHETGGRAAMYAAPSMRLGAGFLNPNPTGAMNFGPPPPMAPFPPPGFVSPPGPPGMSGPPGIRPPFPPPGMGAPMPPFPPPGGMPPFPPQQNGPNAPMMNSPLPNGAPSFQPMNIRPPPPGQGAPPQGFTPAQGPPPPGNVGIHPDRLRMMGM</sequence>
<evidence type="ECO:0000259" key="5">
    <source>
        <dbReference type="Pfam" id="PF06220"/>
    </source>
</evidence>
<name>A0A4Q1BC35_TREME</name>
<dbReference type="Pfam" id="PF06220">
    <property type="entry name" value="zf-U1"/>
    <property type="match status" value="1"/>
</dbReference>
<dbReference type="Gene3D" id="3.30.160.60">
    <property type="entry name" value="Classic Zinc Finger"/>
    <property type="match status" value="1"/>
</dbReference>
<dbReference type="VEuPathDB" id="FungiDB:TREMEDRAFT_72500"/>
<keyword evidence="3" id="KW-0862">Zinc</keyword>
<dbReference type="GO" id="GO:0008270">
    <property type="term" value="F:zinc ion binding"/>
    <property type="evidence" value="ECO:0007669"/>
    <property type="project" value="UniProtKB-KW"/>
</dbReference>
<dbReference type="PANTHER" id="PTHR31148">
    <property type="entry name" value="U1 SMALL NUCLEAR RIBONUCLEOPROTEIN C"/>
    <property type="match status" value="1"/>
</dbReference>
<feature type="compositionally biased region" description="Pro residues" evidence="4">
    <location>
        <begin position="87"/>
        <end position="129"/>
    </location>
</feature>
<dbReference type="EMBL" id="SDIL01000130">
    <property type="protein sequence ID" value="RXK35587.1"/>
    <property type="molecule type" value="Genomic_DNA"/>
</dbReference>
<organism evidence="6 7">
    <name type="scientific">Tremella mesenterica</name>
    <name type="common">Jelly fungus</name>
    <dbReference type="NCBI Taxonomy" id="5217"/>
    <lineage>
        <taxon>Eukaryota</taxon>
        <taxon>Fungi</taxon>
        <taxon>Dikarya</taxon>
        <taxon>Basidiomycota</taxon>
        <taxon>Agaricomycotina</taxon>
        <taxon>Tremellomycetes</taxon>
        <taxon>Tremellales</taxon>
        <taxon>Tremellaceae</taxon>
        <taxon>Tremella</taxon>
    </lineage>
</organism>
<feature type="compositionally biased region" description="Basic and acidic residues" evidence="4">
    <location>
        <begin position="182"/>
        <end position="191"/>
    </location>
</feature>
<comment type="caution">
    <text evidence="6">The sequence shown here is derived from an EMBL/GenBank/DDBJ whole genome shotgun (WGS) entry which is preliminary data.</text>
</comment>
<feature type="region of interest" description="Disordered" evidence="4">
    <location>
        <begin position="87"/>
        <end position="191"/>
    </location>
</feature>
<protein>
    <recommendedName>
        <fullName evidence="5">U1-C C2H2-type zinc finger domain-containing protein</fullName>
    </recommendedName>
</protein>
<accession>A0A4Q1BC35</accession>
<gene>
    <name evidence="6" type="ORF">M231_07173</name>
</gene>
<evidence type="ECO:0000256" key="2">
    <source>
        <dbReference type="ARBA" id="ARBA00022771"/>
    </source>
</evidence>
<dbReference type="GO" id="GO:0030627">
    <property type="term" value="F:pre-mRNA 5'-splice site binding"/>
    <property type="evidence" value="ECO:0007669"/>
    <property type="project" value="InterPro"/>
</dbReference>
<reference evidence="6 7" key="1">
    <citation type="submission" date="2016-06" db="EMBL/GenBank/DDBJ databases">
        <title>Evolution of pathogenesis and genome organization in the Tremellales.</title>
        <authorList>
            <person name="Cuomo C."/>
            <person name="Litvintseva A."/>
            <person name="Heitman J."/>
            <person name="Chen Y."/>
            <person name="Sun S."/>
            <person name="Springer D."/>
            <person name="Dromer F."/>
            <person name="Young S."/>
            <person name="Zeng Q."/>
            <person name="Chapman S."/>
            <person name="Gujja S."/>
            <person name="Saif S."/>
            <person name="Birren B."/>
        </authorList>
    </citation>
    <scope>NUCLEOTIDE SEQUENCE [LARGE SCALE GENOMIC DNA]</scope>
    <source>
        <strain evidence="6 7">ATCC 28783</strain>
    </source>
</reference>
<dbReference type="OrthoDB" id="76567at2759"/>
<keyword evidence="1" id="KW-0479">Metal-binding</keyword>
<feature type="domain" description="U1-C C2H2-type zinc finger" evidence="5">
    <location>
        <begin position="1"/>
        <end position="21"/>
    </location>
</feature>
<dbReference type="InterPro" id="IPR013085">
    <property type="entry name" value="U1-CZ_Znf_C2H2"/>
</dbReference>
<dbReference type="AlphaFoldDB" id="A0A4Q1BC35"/>
<evidence type="ECO:0000256" key="4">
    <source>
        <dbReference type="SAM" id="MobiDB-lite"/>
    </source>
</evidence>
<evidence type="ECO:0000256" key="1">
    <source>
        <dbReference type="ARBA" id="ARBA00022723"/>
    </source>
</evidence>
<dbReference type="GO" id="GO:0005685">
    <property type="term" value="C:U1 snRNP"/>
    <property type="evidence" value="ECO:0007669"/>
    <property type="project" value="InterPro"/>
</dbReference>
<proteinExistence type="predicted"/>
<dbReference type="InterPro" id="IPR017340">
    <property type="entry name" value="U1_snRNP-C"/>
</dbReference>
<dbReference type="Proteomes" id="UP000289152">
    <property type="component" value="Unassembled WGS sequence"/>
</dbReference>
<evidence type="ECO:0000256" key="3">
    <source>
        <dbReference type="ARBA" id="ARBA00022833"/>
    </source>
</evidence>
<dbReference type="STRING" id="5217.A0A4Q1BC35"/>
<evidence type="ECO:0000313" key="7">
    <source>
        <dbReference type="Proteomes" id="UP000289152"/>
    </source>
</evidence>
<dbReference type="GO" id="GO:0000395">
    <property type="term" value="P:mRNA 5'-splice site recognition"/>
    <property type="evidence" value="ECO:0007669"/>
    <property type="project" value="InterPro"/>
</dbReference>
<dbReference type="PIRSF" id="PIRSF037969">
    <property type="entry name" value="U1_snRNP-C"/>
    <property type="match status" value="1"/>
</dbReference>
<dbReference type="InParanoid" id="A0A4Q1BC35"/>
<keyword evidence="2" id="KW-0863">Zinc-finger</keyword>
<evidence type="ECO:0000313" key="6">
    <source>
        <dbReference type="EMBL" id="RXK35587.1"/>
    </source>
</evidence>
<keyword evidence="7" id="KW-1185">Reference proteome</keyword>